<dbReference type="SMART" id="SM00174">
    <property type="entry name" value="RHO"/>
    <property type="match status" value="1"/>
</dbReference>
<evidence type="ECO:0000256" key="2">
    <source>
        <dbReference type="ARBA" id="ARBA00022741"/>
    </source>
</evidence>
<comment type="similarity">
    <text evidence="1">Belongs to the small GTPase superfamily. Rab family.</text>
</comment>
<dbReference type="PANTHER" id="PTHR47981">
    <property type="entry name" value="RAB FAMILY"/>
    <property type="match status" value="1"/>
</dbReference>
<reference evidence="4" key="1">
    <citation type="submission" date="2021-11" db="EMBL/GenBank/DDBJ databases">
        <authorList>
            <person name="Schell T."/>
        </authorList>
    </citation>
    <scope>NUCLEOTIDE SEQUENCE</scope>
    <source>
        <strain evidence="4">M5</strain>
    </source>
</reference>
<keyword evidence="5" id="KW-1185">Reference proteome</keyword>
<dbReference type="GO" id="GO:0003924">
    <property type="term" value="F:GTPase activity"/>
    <property type="evidence" value="ECO:0007669"/>
    <property type="project" value="InterPro"/>
</dbReference>
<dbReference type="SMART" id="SM00176">
    <property type="entry name" value="RAN"/>
    <property type="match status" value="1"/>
</dbReference>
<dbReference type="GO" id="GO:0005770">
    <property type="term" value="C:late endosome"/>
    <property type="evidence" value="ECO:0007669"/>
    <property type="project" value="TreeGrafter"/>
</dbReference>
<dbReference type="NCBIfam" id="TIGR00231">
    <property type="entry name" value="small_GTP"/>
    <property type="match status" value="1"/>
</dbReference>
<evidence type="ECO:0000256" key="1">
    <source>
        <dbReference type="ARBA" id="ARBA00006270"/>
    </source>
</evidence>
<dbReference type="Proteomes" id="UP000789390">
    <property type="component" value="Unassembled WGS sequence"/>
</dbReference>
<dbReference type="Gene3D" id="3.40.50.300">
    <property type="entry name" value="P-loop containing nucleotide triphosphate hydrolases"/>
    <property type="match status" value="1"/>
</dbReference>
<gene>
    <name evidence="4" type="ORF">DGAL_LOCUS2260</name>
</gene>
<evidence type="ECO:0000313" key="5">
    <source>
        <dbReference type="Proteomes" id="UP000789390"/>
    </source>
</evidence>
<evidence type="ECO:0000313" key="4">
    <source>
        <dbReference type="EMBL" id="CAH0100087.1"/>
    </source>
</evidence>
<evidence type="ECO:0008006" key="6">
    <source>
        <dbReference type="Google" id="ProtNLM"/>
    </source>
</evidence>
<dbReference type="GO" id="GO:0045335">
    <property type="term" value="C:phagocytic vesicle"/>
    <property type="evidence" value="ECO:0007669"/>
    <property type="project" value="TreeGrafter"/>
</dbReference>
<dbReference type="PANTHER" id="PTHR47981:SF42">
    <property type="entry name" value="RAS-RELATED PROTEIN RAB-7L1-LIKE ISOFORM X1"/>
    <property type="match status" value="1"/>
</dbReference>
<dbReference type="OrthoDB" id="245989at2759"/>
<dbReference type="EMBL" id="CAKKLH010000031">
    <property type="protein sequence ID" value="CAH0100087.1"/>
    <property type="molecule type" value="Genomic_DNA"/>
</dbReference>
<dbReference type="PROSITE" id="PS51421">
    <property type="entry name" value="RAS"/>
    <property type="match status" value="1"/>
</dbReference>
<protein>
    <recommendedName>
        <fullName evidence="6">Ras-related protein Rab</fullName>
    </recommendedName>
</protein>
<dbReference type="PROSITE" id="PS51419">
    <property type="entry name" value="RAB"/>
    <property type="match status" value="1"/>
</dbReference>
<dbReference type="AlphaFoldDB" id="A0A8J2RFN4"/>
<dbReference type="InterPro" id="IPR001806">
    <property type="entry name" value="Small_GTPase"/>
</dbReference>
<dbReference type="InterPro" id="IPR027417">
    <property type="entry name" value="P-loop_NTPase"/>
</dbReference>
<dbReference type="InterPro" id="IPR005225">
    <property type="entry name" value="Small_GTP-bd"/>
</dbReference>
<keyword evidence="2" id="KW-0547">Nucleotide-binding</keyword>
<comment type="caution">
    <text evidence="4">The sequence shown here is derived from an EMBL/GenBank/DDBJ whole genome shotgun (WGS) entry which is preliminary data.</text>
</comment>
<dbReference type="SMART" id="SM00173">
    <property type="entry name" value="RAS"/>
    <property type="match status" value="1"/>
</dbReference>
<keyword evidence="3" id="KW-0342">GTP-binding</keyword>
<dbReference type="Pfam" id="PF00071">
    <property type="entry name" value="Ras"/>
    <property type="match status" value="1"/>
</dbReference>
<dbReference type="SUPFAM" id="SSF52540">
    <property type="entry name" value="P-loop containing nucleoside triphosphate hydrolases"/>
    <property type="match status" value="1"/>
</dbReference>
<evidence type="ECO:0000256" key="3">
    <source>
        <dbReference type="ARBA" id="ARBA00023134"/>
    </source>
</evidence>
<organism evidence="4 5">
    <name type="scientific">Daphnia galeata</name>
    <dbReference type="NCBI Taxonomy" id="27404"/>
    <lineage>
        <taxon>Eukaryota</taxon>
        <taxon>Metazoa</taxon>
        <taxon>Ecdysozoa</taxon>
        <taxon>Arthropoda</taxon>
        <taxon>Crustacea</taxon>
        <taxon>Branchiopoda</taxon>
        <taxon>Diplostraca</taxon>
        <taxon>Cladocera</taxon>
        <taxon>Anomopoda</taxon>
        <taxon>Daphniidae</taxon>
        <taxon>Daphnia</taxon>
    </lineage>
</organism>
<dbReference type="GO" id="GO:0090385">
    <property type="term" value="P:phagosome-lysosome fusion"/>
    <property type="evidence" value="ECO:0007669"/>
    <property type="project" value="TreeGrafter"/>
</dbReference>
<name>A0A8J2RFN4_9CRUS</name>
<dbReference type="GO" id="GO:0005764">
    <property type="term" value="C:lysosome"/>
    <property type="evidence" value="ECO:0007669"/>
    <property type="project" value="TreeGrafter"/>
</dbReference>
<dbReference type="FunFam" id="3.40.50.300:FF:001447">
    <property type="entry name" value="Ras-related protein Rab-1B"/>
    <property type="match status" value="1"/>
</dbReference>
<dbReference type="GO" id="GO:0005525">
    <property type="term" value="F:GTP binding"/>
    <property type="evidence" value="ECO:0007669"/>
    <property type="project" value="UniProtKB-KW"/>
</dbReference>
<dbReference type="SMART" id="SM00175">
    <property type="entry name" value="RAB"/>
    <property type="match status" value="1"/>
</dbReference>
<accession>A0A8J2RFN4</accession>
<sequence length="232" mass="26743">MNKDLFASTIVQFLQCTEIYISLTSYHIDKLEYNRATEKLFKVIIIGDPGVGKTSFIRRYVQNAFRGDYKATIGVDFALKIVRWSENQTIKLQLWDIAEAQGCIIMFDLTSRNSFENAVKWKKDVDSKCVLEDGAPVPCMLLANKCDLRQREVDQWEIETLCREHSFIGWTETSAKDDLMVGDCMRFLIEIMMKYNRFQTTDIFGPSLKLSKRTVEENHGVLARKESSSCSC</sequence>
<dbReference type="GO" id="GO:0008333">
    <property type="term" value="P:endosome to lysosome transport"/>
    <property type="evidence" value="ECO:0007669"/>
    <property type="project" value="TreeGrafter"/>
</dbReference>
<proteinExistence type="inferred from homology"/>
<dbReference type="PRINTS" id="PR00449">
    <property type="entry name" value="RASTRNSFRMNG"/>
</dbReference>